<evidence type="ECO:0000313" key="1">
    <source>
        <dbReference type="EMBL" id="PON89278.1"/>
    </source>
</evidence>
<comment type="caution">
    <text evidence="1">The sequence shown here is derived from an EMBL/GenBank/DDBJ whole genome shotgun (WGS) entry which is preliminary data.</text>
</comment>
<protein>
    <submittedName>
        <fullName evidence="1">Uncharacterized protein</fullName>
    </submittedName>
</protein>
<evidence type="ECO:0000313" key="2">
    <source>
        <dbReference type="Proteomes" id="UP000237000"/>
    </source>
</evidence>
<gene>
    <name evidence="1" type="ORF">TorRG33x02_149490</name>
</gene>
<dbReference type="InParanoid" id="A0A2P5EUS1"/>
<name>A0A2P5EUS1_TREOI</name>
<keyword evidence="2" id="KW-1185">Reference proteome</keyword>
<accession>A0A2P5EUS1</accession>
<reference evidence="2" key="1">
    <citation type="submission" date="2016-06" db="EMBL/GenBank/DDBJ databases">
        <title>Parallel loss of symbiosis genes in relatives of nitrogen-fixing non-legume Parasponia.</title>
        <authorList>
            <person name="Van Velzen R."/>
            <person name="Holmer R."/>
            <person name="Bu F."/>
            <person name="Rutten L."/>
            <person name="Van Zeijl A."/>
            <person name="Liu W."/>
            <person name="Santuari L."/>
            <person name="Cao Q."/>
            <person name="Sharma T."/>
            <person name="Shen D."/>
            <person name="Roswanjaya Y."/>
            <person name="Wardhani T."/>
            <person name="Kalhor M.S."/>
            <person name="Jansen J."/>
            <person name="Van den Hoogen J."/>
            <person name="Gungor B."/>
            <person name="Hartog M."/>
            <person name="Hontelez J."/>
            <person name="Verver J."/>
            <person name="Yang W.-C."/>
            <person name="Schijlen E."/>
            <person name="Repin R."/>
            <person name="Schilthuizen M."/>
            <person name="Schranz E."/>
            <person name="Heidstra R."/>
            <person name="Miyata K."/>
            <person name="Fedorova E."/>
            <person name="Kohlen W."/>
            <person name="Bisseling T."/>
            <person name="Smit S."/>
            <person name="Geurts R."/>
        </authorList>
    </citation>
    <scope>NUCLEOTIDE SEQUENCE [LARGE SCALE GENOMIC DNA]</scope>
    <source>
        <strain evidence="2">cv. RG33-2</strain>
    </source>
</reference>
<organism evidence="1 2">
    <name type="scientific">Trema orientale</name>
    <name type="common">Charcoal tree</name>
    <name type="synonym">Celtis orientalis</name>
    <dbReference type="NCBI Taxonomy" id="63057"/>
    <lineage>
        <taxon>Eukaryota</taxon>
        <taxon>Viridiplantae</taxon>
        <taxon>Streptophyta</taxon>
        <taxon>Embryophyta</taxon>
        <taxon>Tracheophyta</taxon>
        <taxon>Spermatophyta</taxon>
        <taxon>Magnoliopsida</taxon>
        <taxon>eudicotyledons</taxon>
        <taxon>Gunneridae</taxon>
        <taxon>Pentapetalae</taxon>
        <taxon>rosids</taxon>
        <taxon>fabids</taxon>
        <taxon>Rosales</taxon>
        <taxon>Cannabaceae</taxon>
        <taxon>Trema</taxon>
    </lineage>
</organism>
<proteinExistence type="predicted"/>
<dbReference type="EMBL" id="JXTC01000096">
    <property type="protein sequence ID" value="PON89278.1"/>
    <property type="molecule type" value="Genomic_DNA"/>
</dbReference>
<dbReference type="Proteomes" id="UP000237000">
    <property type="component" value="Unassembled WGS sequence"/>
</dbReference>
<sequence>AIEVDPGPEAQGRLSLNNKDVALHSTTGDCGAQVHRKAAANSSQKSVFCHCSTPTTILSSKLILYQAGINTSQPRIVDDLTSVSV</sequence>
<feature type="non-terminal residue" evidence="1">
    <location>
        <position position="1"/>
    </location>
</feature>
<dbReference type="AlphaFoldDB" id="A0A2P5EUS1"/>